<dbReference type="GO" id="GO:0046872">
    <property type="term" value="F:metal ion binding"/>
    <property type="evidence" value="ECO:0007669"/>
    <property type="project" value="UniProtKB-KW"/>
</dbReference>
<evidence type="ECO:0000256" key="3">
    <source>
        <dbReference type="ARBA" id="ARBA00011881"/>
    </source>
</evidence>
<reference evidence="8 9" key="1">
    <citation type="journal article" date="2019" name="Nat. Microbiol.">
        <title>Mediterranean grassland soil C-N compound turnover is dependent on rainfall and depth, and is mediated by genomically divergent microorganisms.</title>
        <authorList>
            <person name="Diamond S."/>
            <person name="Andeer P.F."/>
            <person name="Li Z."/>
            <person name="Crits-Christoph A."/>
            <person name="Burstein D."/>
            <person name="Anantharaman K."/>
            <person name="Lane K.R."/>
            <person name="Thomas B.C."/>
            <person name="Pan C."/>
            <person name="Northen T.R."/>
            <person name="Banfield J.F."/>
        </authorList>
    </citation>
    <scope>NUCLEOTIDE SEQUENCE [LARGE SCALE GENOMIC DNA]</scope>
    <source>
        <strain evidence="8">WS_3</strain>
    </source>
</reference>
<evidence type="ECO:0008006" key="10">
    <source>
        <dbReference type="Google" id="ProtNLM"/>
    </source>
</evidence>
<dbReference type="PIRSF" id="PIRSF006118">
    <property type="entry name" value="KDO8-P_Ptase"/>
    <property type="match status" value="1"/>
</dbReference>
<comment type="cofactor">
    <cofactor evidence="1 7">
        <name>Mg(2+)</name>
        <dbReference type="ChEBI" id="CHEBI:18420"/>
    </cofactor>
</comment>
<dbReference type="Gene3D" id="3.40.50.1000">
    <property type="entry name" value="HAD superfamily/HAD-like"/>
    <property type="match status" value="1"/>
</dbReference>
<keyword evidence="5" id="KW-0378">Hydrolase</keyword>
<evidence type="ECO:0000256" key="4">
    <source>
        <dbReference type="ARBA" id="ARBA00022723"/>
    </source>
</evidence>
<dbReference type="AlphaFoldDB" id="A0A538SLZ1"/>
<dbReference type="InterPro" id="IPR050793">
    <property type="entry name" value="CMP-NeuNAc_synthase"/>
</dbReference>
<sequence length="171" mass="18882">MPDPVTLPVRIIFLDVDGTLTDGVIGFDGVGDSRHFWIRDGLALEWARDLGVLPVVISGRSSRAVEARMSDLSLEHYLGVKDKVAVAERVLQREGARWEECVMVGDDLPDVAMMRRVGWPIAVADAQPEVRRFAKTVLQHAGGRGAARETVELVLGHNGAWEQVLKRYDAL</sequence>
<comment type="subunit">
    <text evidence="3">Homotetramer.</text>
</comment>
<dbReference type="EMBL" id="VBOT01000035">
    <property type="protein sequence ID" value="TMQ52375.1"/>
    <property type="molecule type" value="Genomic_DNA"/>
</dbReference>
<dbReference type="Proteomes" id="UP000320184">
    <property type="component" value="Unassembled WGS sequence"/>
</dbReference>
<gene>
    <name evidence="8" type="ORF">E6K73_03045</name>
</gene>
<dbReference type="NCBIfam" id="TIGR01670">
    <property type="entry name" value="KdsC-phosphatas"/>
    <property type="match status" value="1"/>
</dbReference>
<feature type="binding site" evidence="7">
    <location>
        <position position="15"/>
    </location>
    <ligand>
        <name>Mg(2+)</name>
        <dbReference type="ChEBI" id="CHEBI:18420"/>
    </ligand>
</feature>
<dbReference type="SUPFAM" id="SSF56784">
    <property type="entry name" value="HAD-like"/>
    <property type="match status" value="1"/>
</dbReference>
<evidence type="ECO:0000256" key="7">
    <source>
        <dbReference type="PIRSR" id="PIRSR006118-2"/>
    </source>
</evidence>
<evidence type="ECO:0000256" key="6">
    <source>
        <dbReference type="ARBA" id="ARBA00022842"/>
    </source>
</evidence>
<comment type="similarity">
    <text evidence="2">Belongs to the KdsC family.</text>
</comment>
<evidence type="ECO:0000313" key="8">
    <source>
        <dbReference type="EMBL" id="TMQ52375.1"/>
    </source>
</evidence>
<accession>A0A538SLZ1</accession>
<keyword evidence="4 7" id="KW-0479">Metal-binding</keyword>
<dbReference type="SFLD" id="SFLDG01136">
    <property type="entry name" value="C1.6:_Phosphoserine_Phosphatas"/>
    <property type="match status" value="1"/>
</dbReference>
<feature type="binding site" evidence="7">
    <location>
        <position position="17"/>
    </location>
    <ligand>
        <name>substrate</name>
    </ligand>
</feature>
<organism evidence="8 9">
    <name type="scientific">Eiseniibacteriota bacterium</name>
    <dbReference type="NCBI Taxonomy" id="2212470"/>
    <lineage>
        <taxon>Bacteria</taxon>
        <taxon>Candidatus Eiseniibacteriota</taxon>
    </lineage>
</organism>
<dbReference type="Pfam" id="PF08282">
    <property type="entry name" value="Hydrolase_3"/>
    <property type="match status" value="1"/>
</dbReference>
<dbReference type="SFLD" id="SFLDG01138">
    <property type="entry name" value="C1.6.2:_Deoxy-d-mannose-octulo"/>
    <property type="match status" value="1"/>
</dbReference>
<dbReference type="GO" id="GO:0016788">
    <property type="term" value="F:hydrolase activity, acting on ester bonds"/>
    <property type="evidence" value="ECO:0007669"/>
    <property type="project" value="InterPro"/>
</dbReference>
<dbReference type="GO" id="GO:0008781">
    <property type="term" value="F:N-acylneuraminate cytidylyltransferase activity"/>
    <property type="evidence" value="ECO:0007669"/>
    <property type="project" value="TreeGrafter"/>
</dbReference>
<evidence type="ECO:0000256" key="2">
    <source>
        <dbReference type="ARBA" id="ARBA00005893"/>
    </source>
</evidence>
<dbReference type="InterPro" id="IPR036412">
    <property type="entry name" value="HAD-like_sf"/>
</dbReference>
<name>A0A538SLZ1_UNCEI</name>
<proteinExistence type="inferred from homology"/>
<dbReference type="PANTHER" id="PTHR21485">
    <property type="entry name" value="HAD SUPERFAMILY MEMBERS CMAS AND KDSC"/>
    <property type="match status" value="1"/>
</dbReference>
<dbReference type="SFLD" id="SFLDS00003">
    <property type="entry name" value="Haloacid_Dehalogenase"/>
    <property type="match status" value="1"/>
</dbReference>
<dbReference type="InterPro" id="IPR010023">
    <property type="entry name" value="KdsC_fam"/>
</dbReference>
<evidence type="ECO:0000256" key="5">
    <source>
        <dbReference type="ARBA" id="ARBA00022801"/>
    </source>
</evidence>
<feature type="binding site" evidence="7">
    <location>
        <position position="106"/>
    </location>
    <ligand>
        <name>Mg(2+)</name>
        <dbReference type="ChEBI" id="CHEBI:18420"/>
    </ligand>
</feature>
<dbReference type="PANTHER" id="PTHR21485:SF3">
    <property type="entry name" value="N-ACYLNEURAMINATE CYTIDYLYLTRANSFERASE"/>
    <property type="match status" value="1"/>
</dbReference>
<dbReference type="InterPro" id="IPR023214">
    <property type="entry name" value="HAD_sf"/>
</dbReference>
<evidence type="ECO:0000256" key="1">
    <source>
        <dbReference type="ARBA" id="ARBA00001946"/>
    </source>
</evidence>
<keyword evidence="6 7" id="KW-0460">Magnesium</keyword>
<comment type="caution">
    <text evidence="8">The sequence shown here is derived from an EMBL/GenBank/DDBJ whole genome shotgun (WGS) entry which is preliminary data.</text>
</comment>
<evidence type="ECO:0000313" key="9">
    <source>
        <dbReference type="Proteomes" id="UP000320184"/>
    </source>
</evidence>
<protein>
    <recommendedName>
        <fullName evidence="10">Phenylphosphate carboxylase subunit delta</fullName>
    </recommendedName>
</protein>